<comment type="caution">
    <text evidence="2">The sequence shown here is derived from an EMBL/GenBank/DDBJ whole genome shotgun (WGS) entry which is preliminary data.</text>
</comment>
<feature type="transmembrane region" description="Helical" evidence="1">
    <location>
        <begin position="6"/>
        <end position="30"/>
    </location>
</feature>
<feature type="transmembrane region" description="Helical" evidence="1">
    <location>
        <begin position="121"/>
        <end position="141"/>
    </location>
</feature>
<name>A0AAV7Z312_9EUKA</name>
<feature type="transmembrane region" description="Helical" evidence="1">
    <location>
        <begin position="147"/>
        <end position="169"/>
    </location>
</feature>
<organism evidence="2 3">
    <name type="scientific">Anaeramoeba flamelloides</name>
    <dbReference type="NCBI Taxonomy" id="1746091"/>
    <lineage>
        <taxon>Eukaryota</taxon>
        <taxon>Metamonada</taxon>
        <taxon>Anaeramoebidae</taxon>
        <taxon>Anaeramoeba</taxon>
    </lineage>
</organism>
<keyword evidence="1" id="KW-0812">Transmembrane</keyword>
<evidence type="ECO:0000313" key="2">
    <source>
        <dbReference type="EMBL" id="KAJ3436493.1"/>
    </source>
</evidence>
<reference evidence="2" key="1">
    <citation type="submission" date="2022-08" db="EMBL/GenBank/DDBJ databases">
        <title>Novel sulphate-reducing endosymbionts in the free-living metamonad Anaeramoeba.</title>
        <authorList>
            <person name="Jerlstrom-Hultqvist J."/>
            <person name="Cepicka I."/>
            <person name="Gallot-Lavallee L."/>
            <person name="Salas-Leiva D."/>
            <person name="Curtis B.A."/>
            <person name="Zahonova K."/>
            <person name="Pipaliya S."/>
            <person name="Dacks J."/>
            <person name="Roger A.J."/>
        </authorList>
    </citation>
    <scope>NUCLEOTIDE SEQUENCE</scope>
    <source>
        <strain evidence="2">Busselton2</strain>
    </source>
</reference>
<protein>
    <submittedName>
        <fullName evidence="2">Uncharacterized protein</fullName>
    </submittedName>
</protein>
<dbReference type="AlphaFoldDB" id="A0AAV7Z312"/>
<feature type="transmembrane region" description="Helical" evidence="1">
    <location>
        <begin position="225"/>
        <end position="246"/>
    </location>
</feature>
<dbReference type="Proteomes" id="UP001146793">
    <property type="component" value="Unassembled WGS sequence"/>
</dbReference>
<dbReference type="EMBL" id="JANTQA010000036">
    <property type="protein sequence ID" value="KAJ3436493.1"/>
    <property type="molecule type" value="Genomic_DNA"/>
</dbReference>
<feature type="transmembrane region" description="Helical" evidence="1">
    <location>
        <begin position="190"/>
        <end position="213"/>
    </location>
</feature>
<feature type="transmembrane region" description="Helical" evidence="1">
    <location>
        <begin position="73"/>
        <end position="101"/>
    </location>
</feature>
<feature type="transmembrane region" description="Helical" evidence="1">
    <location>
        <begin position="42"/>
        <end position="61"/>
    </location>
</feature>
<evidence type="ECO:0000313" key="3">
    <source>
        <dbReference type="Proteomes" id="UP001146793"/>
    </source>
</evidence>
<keyword evidence="1" id="KW-0472">Membrane</keyword>
<accession>A0AAV7Z312</accession>
<proteinExistence type="predicted"/>
<gene>
    <name evidence="2" type="ORF">M0812_18551</name>
</gene>
<evidence type="ECO:0000256" key="1">
    <source>
        <dbReference type="SAM" id="Phobius"/>
    </source>
</evidence>
<sequence length="273" mass="32240">MKEPIYFSTNIFFVVLFALVGVISVYYFILHQLHSTALNYQKFYFMSVAFFAFTSAAHFIVQVTNENTNKKFWYQVLLAINYGFFVAGFSLLIFPIAKIYFLIHYSVDDFDGNSVKRKKNLLRITMGLYILVTTILFAVFADNLYTIRFRIIETVAYISPVIFIFYFSYKINQQFQLDKDNNFYKDYHKMFIIICTCVLLQLLTIPFFIGYTIRLKKMNEIEKCSIFFGLHILDIITICLLIKYIFITPKKENKKFAKKIKVPLISDSFSEED</sequence>
<keyword evidence="1" id="KW-1133">Transmembrane helix</keyword>